<reference evidence="1 2" key="1">
    <citation type="journal article" date="2018" name="Front. Plant Sci.">
        <title>Red Clover (Trifolium pratense) and Zigzag Clover (T. medium) - A Picture of Genomic Similarities and Differences.</title>
        <authorList>
            <person name="Dluhosova J."/>
            <person name="Istvanek J."/>
            <person name="Nedelnik J."/>
            <person name="Repkova J."/>
        </authorList>
    </citation>
    <scope>NUCLEOTIDE SEQUENCE [LARGE SCALE GENOMIC DNA]</scope>
    <source>
        <strain evidence="2">cv. 10/8</strain>
        <tissue evidence="1">Leaf</tissue>
    </source>
</reference>
<dbReference type="AlphaFoldDB" id="A0A392RSY7"/>
<dbReference type="Proteomes" id="UP000265520">
    <property type="component" value="Unassembled WGS sequence"/>
</dbReference>
<organism evidence="1 2">
    <name type="scientific">Trifolium medium</name>
    <dbReference type="NCBI Taxonomy" id="97028"/>
    <lineage>
        <taxon>Eukaryota</taxon>
        <taxon>Viridiplantae</taxon>
        <taxon>Streptophyta</taxon>
        <taxon>Embryophyta</taxon>
        <taxon>Tracheophyta</taxon>
        <taxon>Spermatophyta</taxon>
        <taxon>Magnoliopsida</taxon>
        <taxon>eudicotyledons</taxon>
        <taxon>Gunneridae</taxon>
        <taxon>Pentapetalae</taxon>
        <taxon>rosids</taxon>
        <taxon>fabids</taxon>
        <taxon>Fabales</taxon>
        <taxon>Fabaceae</taxon>
        <taxon>Papilionoideae</taxon>
        <taxon>50 kb inversion clade</taxon>
        <taxon>NPAAA clade</taxon>
        <taxon>Hologalegina</taxon>
        <taxon>IRL clade</taxon>
        <taxon>Trifolieae</taxon>
        <taxon>Trifolium</taxon>
    </lineage>
</organism>
<evidence type="ECO:0000313" key="2">
    <source>
        <dbReference type="Proteomes" id="UP000265520"/>
    </source>
</evidence>
<name>A0A392RSY7_9FABA</name>
<dbReference type="EMBL" id="LXQA010271187">
    <property type="protein sequence ID" value="MCI39748.1"/>
    <property type="molecule type" value="Genomic_DNA"/>
</dbReference>
<protein>
    <submittedName>
        <fullName evidence="1">Uncharacterized protein</fullName>
    </submittedName>
</protein>
<evidence type="ECO:0000313" key="1">
    <source>
        <dbReference type="EMBL" id="MCI39748.1"/>
    </source>
</evidence>
<accession>A0A392RSY7</accession>
<comment type="caution">
    <text evidence="1">The sequence shown here is derived from an EMBL/GenBank/DDBJ whole genome shotgun (WGS) entry which is preliminary data.</text>
</comment>
<proteinExistence type="predicted"/>
<feature type="non-terminal residue" evidence="1">
    <location>
        <position position="1"/>
    </location>
</feature>
<sequence>YQLLVGLVVIDAGFSREDHSSISAAVIGRGLKSVDVKTDPEPD</sequence>
<keyword evidence="2" id="KW-1185">Reference proteome</keyword>